<feature type="compositionally biased region" description="Gly residues" evidence="1">
    <location>
        <begin position="230"/>
        <end position="251"/>
    </location>
</feature>
<evidence type="ECO:0008006" key="4">
    <source>
        <dbReference type="Google" id="ProtNLM"/>
    </source>
</evidence>
<dbReference type="OrthoDB" id="4760857at2"/>
<sequence length="412" mass="41006">MSAAEIRALARAISGGGVEADARAVGQTGATHVLSIAELERDIGVIAPKWTGEAAEESYLQAGRFVRSSAELGLEFGRTVKQLTGLSRTAYTTNQRFSDLADYSERGSRSNDRVGARVAAELRSMYTVPVRADASTMPLGAEVAKVRYDFRPWQQWGDKAPDSAPVEYNPPGGGTGDGSGGGDAGAGDATAEPDATTSDATTSDDTRATGTTADDAATGAASAQQAGTDPGTGTGSSGTGTGTDSSAGGGNDTPSGDPTGYDRSDDDPAADVEQPTSLLSPAASVPVGAGGRGAGVSGVRGGAGQVASPLGMRQETAVARSTPAPSGAGATSSGARPSGPFGAPAAGAGGQRGQGNGRHRVPAYLIDRQNGEELVGDLPLVGPGVIGQWKPDGPPDAPRTAPPPAKAAPRPR</sequence>
<feature type="region of interest" description="Disordered" evidence="1">
    <location>
        <begin position="155"/>
        <end position="412"/>
    </location>
</feature>
<feature type="compositionally biased region" description="Gly residues" evidence="1">
    <location>
        <begin position="171"/>
        <end position="185"/>
    </location>
</feature>
<dbReference type="Proteomes" id="UP000319792">
    <property type="component" value="Unassembled WGS sequence"/>
</dbReference>
<gene>
    <name evidence="2" type="ORF">FK268_18365</name>
</gene>
<dbReference type="EMBL" id="VIGV01000007">
    <property type="protein sequence ID" value="TWS22693.1"/>
    <property type="molecule type" value="Genomic_DNA"/>
</dbReference>
<organism evidence="2 3">
    <name type="scientific">Tsukamurella sputi</name>
    <dbReference type="NCBI Taxonomy" id="2591848"/>
    <lineage>
        <taxon>Bacteria</taxon>
        <taxon>Bacillati</taxon>
        <taxon>Actinomycetota</taxon>
        <taxon>Actinomycetes</taxon>
        <taxon>Mycobacteriales</taxon>
        <taxon>Tsukamurellaceae</taxon>
        <taxon>Tsukamurella</taxon>
    </lineage>
</organism>
<reference evidence="2 3" key="2">
    <citation type="submission" date="2019-08" db="EMBL/GenBank/DDBJ databases">
        <title>Tsukamurella conjunctivitidis sp. nov., Tsukamurella assacharolytica sp. nov. and Tsukamurella sputae sp. nov. isolated from patients with conjunctivitis, bacteraemia (lymphoma) and respiratory infection (sputum) in Hong Kong.</title>
        <authorList>
            <person name="Fok K.M.N."/>
            <person name="Fong J.Y.H."/>
        </authorList>
    </citation>
    <scope>NUCLEOTIDE SEQUENCE [LARGE SCALE GENOMIC DNA]</scope>
    <source>
        <strain evidence="2 3">HKU70</strain>
    </source>
</reference>
<name>A0A5C5RJR0_9ACTN</name>
<reference evidence="2 3" key="1">
    <citation type="submission" date="2019-06" db="EMBL/GenBank/DDBJ databases">
        <authorList>
            <person name="Teng J.L.L."/>
            <person name="Lee H.H."/>
            <person name="Lau S.K.P."/>
            <person name="Woo P.C.Y."/>
        </authorList>
    </citation>
    <scope>NUCLEOTIDE SEQUENCE [LARGE SCALE GENOMIC DNA]</scope>
    <source>
        <strain evidence="2 3">HKU70</strain>
    </source>
</reference>
<keyword evidence="3" id="KW-1185">Reference proteome</keyword>
<feature type="compositionally biased region" description="Gly residues" evidence="1">
    <location>
        <begin position="347"/>
        <end position="356"/>
    </location>
</feature>
<evidence type="ECO:0000313" key="3">
    <source>
        <dbReference type="Proteomes" id="UP000319792"/>
    </source>
</evidence>
<dbReference type="RefSeq" id="WP_146436696.1">
    <property type="nucleotide sequence ID" value="NZ_VIGV01000007.1"/>
</dbReference>
<dbReference type="AlphaFoldDB" id="A0A5C5RJR0"/>
<feature type="compositionally biased region" description="Low complexity" evidence="1">
    <location>
        <begin position="321"/>
        <end position="346"/>
    </location>
</feature>
<accession>A0A5C5RJR0</accession>
<protein>
    <recommendedName>
        <fullName evidence="4">PPE domain-containing protein</fullName>
    </recommendedName>
</protein>
<evidence type="ECO:0000313" key="2">
    <source>
        <dbReference type="EMBL" id="TWS22693.1"/>
    </source>
</evidence>
<feature type="compositionally biased region" description="Pro residues" evidence="1">
    <location>
        <begin position="392"/>
        <end position="406"/>
    </location>
</feature>
<evidence type="ECO:0000256" key="1">
    <source>
        <dbReference type="SAM" id="MobiDB-lite"/>
    </source>
</evidence>
<feature type="compositionally biased region" description="Gly residues" evidence="1">
    <location>
        <begin position="288"/>
        <end position="304"/>
    </location>
</feature>
<comment type="caution">
    <text evidence="2">The sequence shown here is derived from an EMBL/GenBank/DDBJ whole genome shotgun (WGS) entry which is preliminary data.</text>
</comment>
<feature type="compositionally biased region" description="Low complexity" evidence="1">
    <location>
        <begin position="186"/>
        <end position="229"/>
    </location>
</feature>
<proteinExistence type="predicted"/>